<name>A0A127FB49_STEDE</name>
<dbReference type="GO" id="GO:0009102">
    <property type="term" value="P:biotin biosynthetic process"/>
    <property type="evidence" value="ECO:0007669"/>
    <property type="project" value="TreeGrafter"/>
</dbReference>
<dbReference type="InterPro" id="IPR015421">
    <property type="entry name" value="PyrdxlP-dep_Trfase_major"/>
</dbReference>
<dbReference type="Gene3D" id="3.40.640.10">
    <property type="entry name" value="Type I PLP-dependent aspartate aminotransferase-like (Major domain)"/>
    <property type="match status" value="1"/>
</dbReference>
<dbReference type="InterPro" id="IPR004839">
    <property type="entry name" value="Aminotransferase_I/II_large"/>
</dbReference>
<sequence length="379" mass="40551">MKEGAGMDSPRRFSHWAQGELEEIRAADRWRATVAFDGESVAGRVGARDMISFASNDYLGLSSHTRVRAAAIEAVERLGGGSSASRLITGTRSLHHELEAALAQWKGTPRALLFSTGYAANLGVLQVFGAADVTIFSDELNHASIIDGCRLSRARARVFRHNDMAHLRQLLETTPGRRIVVTEAVFSMDGDAAPLQALGELCALHGALLIVDEAHSVLGPEWPLNCTDLEYLRLGTLSKTLGSLGGWVAGSADMIDLLVNRARTFIFTTAPTPANTAAALAALSVYRSEEGAALRARLRSLIDLLRPGHPSAILPYILGENARAIDAARQLFGLGVYVPAIRPPTVPVGTARLRVALSAAHTQEMVLRLRDALTQLGAG</sequence>
<dbReference type="EMBL" id="CP011971">
    <property type="protein sequence ID" value="AMN46779.1"/>
    <property type="molecule type" value="Genomic_DNA"/>
</dbReference>
<dbReference type="GO" id="GO:0008710">
    <property type="term" value="F:8-amino-7-oxononanoate synthase activity"/>
    <property type="evidence" value="ECO:0007669"/>
    <property type="project" value="UniProtKB-EC"/>
</dbReference>
<dbReference type="Pfam" id="PF00155">
    <property type="entry name" value="Aminotran_1_2"/>
    <property type="match status" value="1"/>
</dbReference>
<dbReference type="OrthoDB" id="9807157at2"/>
<keyword evidence="5" id="KW-0012">Acyltransferase</keyword>
<dbReference type="KEGG" id="sdf:ACG33_06640"/>
<evidence type="ECO:0000313" key="5">
    <source>
        <dbReference type="EMBL" id="AMN46779.1"/>
    </source>
</evidence>
<gene>
    <name evidence="5" type="ORF">ACG33_06640</name>
</gene>
<dbReference type="InterPro" id="IPR015424">
    <property type="entry name" value="PyrdxlP-dep_Trfase"/>
</dbReference>
<organism evidence="5 6">
    <name type="scientific">Steroidobacter denitrificans</name>
    <dbReference type="NCBI Taxonomy" id="465721"/>
    <lineage>
        <taxon>Bacteria</taxon>
        <taxon>Pseudomonadati</taxon>
        <taxon>Pseudomonadota</taxon>
        <taxon>Gammaproteobacteria</taxon>
        <taxon>Steroidobacterales</taxon>
        <taxon>Steroidobacteraceae</taxon>
        <taxon>Steroidobacter</taxon>
    </lineage>
</organism>
<evidence type="ECO:0000256" key="3">
    <source>
        <dbReference type="ARBA" id="ARBA00022898"/>
    </source>
</evidence>
<dbReference type="GO" id="GO:0030170">
    <property type="term" value="F:pyridoxal phosphate binding"/>
    <property type="evidence" value="ECO:0007669"/>
    <property type="project" value="InterPro"/>
</dbReference>
<dbReference type="InterPro" id="IPR015422">
    <property type="entry name" value="PyrdxlP-dep_Trfase_small"/>
</dbReference>
<dbReference type="STRING" id="465721.ACG33_06640"/>
<dbReference type="PANTHER" id="PTHR13693">
    <property type="entry name" value="CLASS II AMINOTRANSFERASE/8-AMINO-7-OXONONANOATE SYNTHASE"/>
    <property type="match status" value="1"/>
</dbReference>
<dbReference type="PANTHER" id="PTHR13693:SF100">
    <property type="entry name" value="8-AMINO-7-OXONONANOATE SYNTHASE"/>
    <property type="match status" value="1"/>
</dbReference>
<reference evidence="5 6" key="1">
    <citation type="submission" date="2015-06" db="EMBL/GenBank/DDBJ databases">
        <title>A Comprehensive Approach to Explore the Metabolic and Phylogenetic Diversity of Bacterial Steroid Degradation in the Environment: Testosterone as an Example.</title>
        <authorList>
            <person name="Yang F.-C."/>
            <person name="Chen Y.-L."/>
            <person name="Yu C.-P."/>
            <person name="Tang S.-L."/>
            <person name="Wang P.-H."/>
            <person name="Ismail W."/>
            <person name="Wang C.-H."/>
            <person name="Yang C.-Y."/>
            <person name="Chiang Y.-R."/>
        </authorList>
    </citation>
    <scope>NUCLEOTIDE SEQUENCE [LARGE SCALE GENOMIC DNA]</scope>
    <source>
        <strain evidence="5 6">DSM 18526</strain>
    </source>
</reference>
<protein>
    <submittedName>
        <fullName evidence="5">8-amino-7-oxononanoate synthase</fullName>
        <ecNumber evidence="5">2.3.1.47</ecNumber>
    </submittedName>
</protein>
<dbReference type="SUPFAM" id="SSF53383">
    <property type="entry name" value="PLP-dependent transferases"/>
    <property type="match status" value="1"/>
</dbReference>
<evidence type="ECO:0000256" key="1">
    <source>
        <dbReference type="ARBA" id="ARBA00001933"/>
    </source>
</evidence>
<keyword evidence="2 5" id="KW-0808">Transferase</keyword>
<proteinExistence type="predicted"/>
<keyword evidence="3" id="KW-0663">Pyridoxal phosphate</keyword>
<dbReference type="EC" id="2.3.1.47" evidence="5"/>
<evidence type="ECO:0000259" key="4">
    <source>
        <dbReference type="Pfam" id="PF00155"/>
    </source>
</evidence>
<accession>A0A127FB49</accession>
<dbReference type="InterPro" id="IPR050087">
    <property type="entry name" value="AON_synthase_class-II"/>
</dbReference>
<feature type="domain" description="Aminotransferase class I/classII large" evidence="4">
    <location>
        <begin position="49"/>
        <end position="373"/>
    </location>
</feature>
<evidence type="ECO:0000313" key="6">
    <source>
        <dbReference type="Proteomes" id="UP000070250"/>
    </source>
</evidence>
<dbReference type="PATRIC" id="fig|465721.4.peg.1413"/>
<dbReference type="Gene3D" id="3.90.1150.10">
    <property type="entry name" value="Aspartate Aminotransferase, domain 1"/>
    <property type="match status" value="1"/>
</dbReference>
<comment type="cofactor">
    <cofactor evidence="1">
        <name>pyridoxal 5'-phosphate</name>
        <dbReference type="ChEBI" id="CHEBI:597326"/>
    </cofactor>
</comment>
<keyword evidence="6" id="KW-1185">Reference proteome</keyword>
<dbReference type="Proteomes" id="UP000070250">
    <property type="component" value="Chromosome"/>
</dbReference>
<dbReference type="AlphaFoldDB" id="A0A127FB49"/>
<evidence type="ECO:0000256" key="2">
    <source>
        <dbReference type="ARBA" id="ARBA00022679"/>
    </source>
</evidence>